<keyword evidence="7" id="KW-1185">Reference proteome</keyword>
<dbReference type="InterPro" id="IPR008756">
    <property type="entry name" value="Peptidase_M56"/>
</dbReference>
<keyword evidence="3" id="KW-1133">Transmembrane helix</keyword>
<feature type="transmembrane region" description="Helical" evidence="3">
    <location>
        <begin position="263"/>
        <end position="282"/>
    </location>
</feature>
<evidence type="ECO:0000256" key="3">
    <source>
        <dbReference type="SAM" id="Phobius"/>
    </source>
</evidence>
<dbReference type="SUPFAM" id="SSF56935">
    <property type="entry name" value="Porins"/>
    <property type="match status" value="2"/>
</dbReference>
<feature type="transmembrane region" description="Helical" evidence="3">
    <location>
        <begin position="176"/>
        <end position="195"/>
    </location>
</feature>
<comment type="subcellular location">
    <subcellularLocation>
        <location evidence="2">Cell outer membrane</location>
        <topology evidence="2">Multi-pass membrane protein</topology>
    </subcellularLocation>
</comment>
<dbReference type="STRING" id="1229276.DI53_2345"/>
<dbReference type="Gene3D" id="2.170.130.10">
    <property type="entry name" value="TonB-dependent receptor, plug domain"/>
    <property type="match status" value="2"/>
</dbReference>
<dbReference type="GO" id="GO:0044718">
    <property type="term" value="P:siderophore transmembrane transport"/>
    <property type="evidence" value="ECO:0007669"/>
    <property type="project" value="TreeGrafter"/>
</dbReference>
<dbReference type="InterPro" id="IPR012910">
    <property type="entry name" value="Plug_dom"/>
</dbReference>
<dbReference type="InterPro" id="IPR039426">
    <property type="entry name" value="TonB-dep_rcpt-like"/>
</dbReference>
<dbReference type="PATRIC" id="fig|1229276.3.peg.2406"/>
<evidence type="ECO:0000259" key="4">
    <source>
        <dbReference type="Pfam" id="PF05569"/>
    </source>
</evidence>
<dbReference type="RefSeq" id="WP_037499337.1">
    <property type="nucleotide sequence ID" value="NZ_JJMU01000033.1"/>
</dbReference>
<reference evidence="6 7" key="2">
    <citation type="journal article" date="2015" name="PLoS ONE">
        <title>Whole-Genome Optical Mapping and Finished Genome Sequence of Sphingobacterium deserti sp. nov., a New Species Isolated from the Western Desert of China.</title>
        <authorList>
            <person name="Teng C."/>
            <person name="Zhou Z."/>
            <person name="Molnar I."/>
            <person name="Li X."/>
            <person name="Tang R."/>
            <person name="Chen M."/>
            <person name="Wang L."/>
            <person name="Su S."/>
            <person name="Zhang W."/>
            <person name="Lin M."/>
        </authorList>
    </citation>
    <scope>NUCLEOTIDE SEQUENCE [LARGE SCALE GENOMIC DNA]</scope>
    <source>
        <strain evidence="7">ACCC05744</strain>
    </source>
</reference>
<dbReference type="GO" id="GO:0015344">
    <property type="term" value="F:siderophore uptake transmembrane transporter activity"/>
    <property type="evidence" value="ECO:0007669"/>
    <property type="project" value="TreeGrafter"/>
</dbReference>
<feature type="domain" description="TonB-dependent receptor plug" evidence="5">
    <location>
        <begin position="352"/>
        <end position="425"/>
    </location>
</feature>
<dbReference type="PROSITE" id="PS52016">
    <property type="entry name" value="TONB_DEPENDENT_REC_3"/>
    <property type="match status" value="1"/>
</dbReference>
<dbReference type="CDD" id="cd07341">
    <property type="entry name" value="M56_BlaR1_MecR1_like"/>
    <property type="match status" value="1"/>
</dbReference>
<sequence length="619" mass="69359">MESMLAYIVQVNILLAILYGGYMLLLKNLTFYQLNRAYFLCGAFFAFAYPFFDIRSLFQQHIEPVGELIAFLPDFYIEEKEAVYTLENLFYVIISLGITMLVFKFLLQLGSLLRIHVHSVDATWKQYLYRNVLFPVAPFSFLNKIYINRQQHADLELHDIFEHETIHVRGLHSVDIILFEIVLMLCWYNPLVWLMRKTVRQNLEFLTDQQVLNKGIDRQTYQYSLLHVSKQGASVGISNQFNFKLLKKRISMMNKKRSSKLELSKYAFLLPILIFAAGAFTVSKADDHIIEVVNIVKETDMSELRQVLKVHEHAQPIDTLEVAAEKKPDTQRLNKTPAVKEGHPDEVKSVNGLGVFTKLASDTKSNVAIRRSGDLDKSPLIVVDGVKQGMDYDINTLDKNDIAAIEVLKDASAFAKFGLEGKNGVINVYTKKSGMHVKAGLVDTAKTGKIQTIVVRGRAKNIDVDTDHKDQSRGNDTASTTRAIIIRGNKSGGGLVEALTVQGKKASGKTPLYILDGVEKSNQSLEDIDPKDIESISVLKDASATSLYGEKGSDGALLITTKARSKKQLDEYTDDDVFFIDGKAVSKNEFHAVPKANVKTLVTKGQKGAAGRRLEVITK</sequence>
<dbReference type="OrthoDB" id="649093at2"/>
<dbReference type="Proteomes" id="UP000031802">
    <property type="component" value="Unassembled WGS sequence"/>
</dbReference>
<dbReference type="AlphaFoldDB" id="A0A0B8T3W9"/>
<protein>
    <submittedName>
        <fullName evidence="6">Peptidase M56 BlaR1</fullName>
    </submittedName>
</protein>
<keyword evidence="2 3" id="KW-0812">Transmembrane</keyword>
<keyword evidence="2" id="KW-0998">Cell outer membrane</keyword>
<dbReference type="InterPro" id="IPR037066">
    <property type="entry name" value="Plug_dom_sf"/>
</dbReference>
<feature type="transmembrane region" description="Helical" evidence="3">
    <location>
        <begin position="6"/>
        <end position="25"/>
    </location>
</feature>
<dbReference type="Pfam" id="PF07715">
    <property type="entry name" value="Plug"/>
    <property type="match status" value="2"/>
</dbReference>
<organism evidence="6 7">
    <name type="scientific">Sphingobacterium deserti</name>
    <dbReference type="NCBI Taxonomy" id="1229276"/>
    <lineage>
        <taxon>Bacteria</taxon>
        <taxon>Pseudomonadati</taxon>
        <taxon>Bacteroidota</taxon>
        <taxon>Sphingobacteriia</taxon>
        <taxon>Sphingobacteriales</taxon>
        <taxon>Sphingobacteriaceae</taxon>
        <taxon>Sphingobacterium</taxon>
    </lineage>
</organism>
<dbReference type="NCBIfam" id="TIGR04057">
    <property type="entry name" value="SusC_RagA_signa"/>
    <property type="match status" value="1"/>
</dbReference>
<dbReference type="GO" id="GO:0009279">
    <property type="term" value="C:cell outer membrane"/>
    <property type="evidence" value="ECO:0007669"/>
    <property type="project" value="UniProtKB-SubCell"/>
</dbReference>
<comment type="similarity">
    <text evidence="2">Belongs to the TonB-dependent receptor family.</text>
</comment>
<dbReference type="InterPro" id="IPR023997">
    <property type="entry name" value="TonB-dep_OMP_SusC/RagA_CS"/>
</dbReference>
<dbReference type="eggNOG" id="COG4219">
    <property type="taxonomic scope" value="Bacteria"/>
</dbReference>
<keyword evidence="2" id="KW-1134">Transmembrane beta strand</keyword>
<keyword evidence="1" id="KW-0732">Signal</keyword>
<dbReference type="Pfam" id="PF05569">
    <property type="entry name" value="Peptidase_M56"/>
    <property type="match status" value="1"/>
</dbReference>
<evidence type="ECO:0000256" key="1">
    <source>
        <dbReference type="ARBA" id="ARBA00022729"/>
    </source>
</evidence>
<proteinExistence type="inferred from homology"/>
<reference evidence="7" key="1">
    <citation type="submission" date="2014-04" db="EMBL/GenBank/DDBJ databases">
        <title>Whole-Genome optical mapping and complete genome sequence of Sphingobacterium deserti sp. nov., a new spaces isolated from desert in the west of China.</title>
        <authorList>
            <person name="Teng C."/>
            <person name="Zhou Z."/>
            <person name="Li X."/>
            <person name="Chen M."/>
            <person name="Lin M."/>
            <person name="Wang L."/>
            <person name="Su S."/>
            <person name="Zhang C."/>
            <person name="Zhang W."/>
        </authorList>
    </citation>
    <scope>NUCLEOTIDE SEQUENCE [LARGE SCALE GENOMIC DNA]</scope>
    <source>
        <strain evidence="7">ACCC05744</strain>
    </source>
</reference>
<gene>
    <name evidence="6" type="ORF">DI53_2345</name>
</gene>
<keyword evidence="2" id="KW-0813">Transport</keyword>
<feature type="domain" description="TonB-dependent receptor plug" evidence="5">
    <location>
        <begin position="485"/>
        <end position="555"/>
    </location>
</feature>
<evidence type="ECO:0000313" key="7">
    <source>
        <dbReference type="Proteomes" id="UP000031802"/>
    </source>
</evidence>
<evidence type="ECO:0000259" key="5">
    <source>
        <dbReference type="Pfam" id="PF07715"/>
    </source>
</evidence>
<evidence type="ECO:0000256" key="2">
    <source>
        <dbReference type="PROSITE-ProRule" id="PRU01360"/>
    </source>
</evidence>
<keyword evidence="2 3" id="KW-0472">Membrane</keyword>
<dbReference type="PANTHER" id="PTHR30069">
    <property type="entry name" value="TONB-DEPENDENT OUTER MEMBRANE RECEPTOR"/>
    <property type="match status" value="1"/>
</dbReference>
<evidence type="ECO:0000313" key="6">
    <source>
        <dbReference type="EMBL" id="KGE13933.1"/>
    </source>
</evidence>
<name>A0A0B8T3W9_9SPHI</name>
<comment type="caution">
    <text evidence="6">The sequence shown here is derived from an EMBL/GenBank/DDBJ whole genome shotgun (WGS) entry which is preliminary data.</text>
</comment>
<feature type="transmembrane region" description="Helical" evidence="3">
    <location>
        <begin position="89"/>
        <end position="107"/>
    </location>
</feature>
<feature type="domain" description="Peptidase M56" evidence="4">
    <location>
        <begin position="144"/>
        <end position="253"/>
    </location>
</feature>
<dbReference type="eggNOG" id="COG1629">
    <property type="taxonomic scope" value="Bacteria"/>
</dbReference>
<accession>A0A0B8T3W9</accession>
<dbReference type="PANTHER" id="PTHR30069:SF29">
    <property type="entry name" value="HEMOGLOBIN AND HEMOGLOBIN-HAPTOGLOBIN-BINDING PROTEIN 1-RELATED"/>
    <property type="match status" value="1"/>
</dbReference>
<dbReference type="EMBL" id="JJMU01000033">
    <property type="protein sequence ID" value="KGE13933.1"/>
    <property type="molecule type" value="Genomic_DNA"/>
</dbReference>